<keyword evidence="2" id="KW-1185">Reference proteome</keyword>
<dbReference type="AlphaFoldDB" id="A0A016VLA1"/>
<sequence>MPCVSLRKIVEVAQRKNQLQMSVDKSWGAGLSLSAARIQHGMQGRDAEENRAAVPTPVYGHLELTTSIS</sequence>
<dbReference type="EMBL" id="JARK01001344">
    <property type="protein sequence ID" value="EYC28041.1"/>
    <property type="molecule type" value="Genomic_DNA"/>
</dbReference>
<evidence type="ECO:0000313" key="1">
    <source>
        <dbReference type="EMBL" id="EYC28041.1"/>
    </source>
</evidence>
<evidence type="ECO:0000313" key="2">
    <source>
        <dbReference type="Proteomes" id="UP000024635"/>
    </source>
</evidence>
<comment type="caution">
    <text evidence="1">The sequence shown here is derived from an EMBL/GenBank/DDBJ whole genome shotgun (WGS) entry which is preliminary data.</text>
</comment>
<organism evidence="1 2">
    <name type="scientific">Ancylostoma ceylanicum</name>
    <dbReference type="NCBI Taxonomy" id="53326"/>
    <lineage>
        <taxon>Eukaryota</taxon>
        <taxon>Metazoa</taxon>
        <taxon>Ecdysozoa</taxon>
        <taxon>Nematoda</taxon>
        <taxon>Chromadorea</taxon>
        <taxon>Rhabditida</taxon>
        <taxon>Rhabditina</taxon>
        <taxon>Rhabditomorpha</taxon>
        <taxon>Strongyloidea</taxon>
        <taxon>Ancylostomatidae</taxon>
        <taxon>Ancylostomatinae</taxon>
        <taxon>Ancylostoma</taxon>
    </lineage>
</organism>
<reference evidence="2" key="1">
    <citation type="journal article" date="2015" name="Nat. Genet.">
        <title>The genome and transcriptome of the zoonotic hookworm Ancylostoma ceylanicum identify infection-specific gene families.</title>
        <authorList>
            <person name="Schwarz E.M."/>
            <person name="Hu Y."/>
            <person name="Antoshechkin I."/>
            <person name="Miller M.M."/>
            <person name="Sternberg P.W."/>
            <person name="Aroian R.V."/>
        </authorList>
    </citation>
    <scope>NUCLEOTIDE SEQUENCE</scope>
    <source>
        <strain evidence="2">HY135</strain>
    </source>
</reference>
<protein>
    <submittedName>
        <fullName evidence="1">Uncharacterized protein</fullName>
    </submittedName>
</protein>
<name>A0A016VLA1_9BILA</name>
<dbReference type="Proteomes" id="UP000024635">
    <property type="component" value="Unassembled WGS sequence"/>
</dbReference>
<gene>
    <name evidence="1" type="primary">Acey_s0008.g301</name>
    <name evidence="1" type="ORF">Y032_0008g301</name>
</gene>
<accession>A0A016VLA1</accession>
<proteinExistence type="predicted"/>